<dbReference type="SUPFAM" id="SSF53474">
    <property type="entry name" value="alpha/beta-Hydrolases"/>
    <property type="match status" value="1"/>
</dbReference>
<feature type="domain" description="AB hydrolase-1" evidence="1">
    <location>
        <begin position="21"/>
        <end position="242"/>
    </location>
</feature>
<dbReference type="AlphaFoldDB" id="H2C8U7"/>
<organism evidence="2 3">
    <name type="scientific">Metallosphaera yellowstonensis MK1</name>
    <dbReference type="NCBI Taxonomy" id="671065"/>
    <lineage>
        <taxon>Archaea</taxon>
        <taxon>Thermoproteota</taxon>
        <taxon>Thermoprotei</taxon>
        <taxon>Sulfolobales</taxon>
        <taxon>Sulfolobaceae</taxon>
        <taxon>Metallosphaera</taxon>
    </lineage>
</organism>
<dbReference type="OrthoDB" id="7531at2157"/>
<dbReference type="PRINTS" id="PR00111">
    <property type="entry name" value="ABHYDROLASE"/>
</dbReference>
<keyword evidence="2" id="KW-0808">Transferase</keyword>
<accession>H2C8U7</accession>
<evidence type="ECO:0000259" key="1">
    <source>
        <dbReference type="Pfam" id="PF00561"/>
    </source>
</evidence>
<proteinExistence type="predicted"/>
<dbReference type="GO" id="GO:0016746">
    <property type="term" value="F:acyltransferase activity"/>
    <property type="evidence" value="ECO:0007669"/>
    <property type="project" value="UniProtKB-KW"/>
</dbReference>
<dbReference type="InterPro" id="IPR000073">
    <property type="entry name" value="AB_hydrolase_1"/>
</dbReference>
<dbReference type="PANTHER" id="PTHR43798:SF33">
    <property type="entry name" value="HYDROLASE, PUTATIVE (AFU_ORTHOLOGUE AFUA_2G14860)-RELATED"/>
    <property type="match status" value="1"/>
</dbReference>
<name>H2C8U7_9CREN</name>
<dbReference type="eggNOG" id="arCOG01648">
    <property type="taxonomic scope" value="Archaea"/>
</dbReference>
<dbReference type="Proteomes" id="UP000003980">
    <property type="component" value="Unassembled WGS sequence"/>
</dbReference>
<dbReference type="GO" id="GO:0016020">
    <property type="term" value="C:membrane"/>
    <property type="evidence" value="ECO:0007669"/>
    <property type="project" value="TreeGrafter"/>
</dbReference>
<dbReference type="HOGENOM" id="CLU_020336_50_4_2"/>
<dbReference type="GO" id="GO:0016787">
    <property type="term" value="F:hydrolase activity"/>
    <property type="evidence" value="ECO:0007669"/>
    <property type="project" value="UniProtKB-KW"/>
</dbReference>
<gene>
    <name evidence="2" type="ORF">MetMK1DRAFT_00030160</name>
</gene>
<dbReference type="STRING" id="671065.MetMK1DRAFT_00030160"/>
<keyword evidence="2" id="KW-0012">Acyltransferase</keyword>
<keyword evidence="2" id="KW-0378">Hydrolase</keyword>
<dbReference type="InterPro" id="IPR029058">
    <property type="entry name" value="AB_hydrolase_fold"/>
</dbReference>
<sequence length="258" mass="29415">MPHVVLEDVNLYFQRTGLGRAVVLIHHLAGSTRSWKYVYPVITDEYMTVTYDLRGHGLSSIPPHDYLIEDHVDDLKNLLDYLQVSDPILIGHSIGSLIAMGYALRYPVRGLVLLGAIYKAPDPMNYMKYVSIVANFGMEALAYYRRNMGEFSKLLTENPRAWNDLLEVYRMSNPRGYINTVMGLLKAKDHSELLSEIDTNTLVIYGSEDRLKQNKDIFLAGLRKADYHEIPGAGHFLNIEAPEQLLETMKPFIDHVSR</sequence>
<dbReference type="PANTHER" id="PTHR43798">
    <property type="entry name" value="MONOACYLGLYCEROL LIPASE"/>
    <property type="match status" value="1"/>
</dbReference>
<evidence type="ECO:0000313" key="2">
    <source>
        <dbReference type="EMBL" id="EHP68573.1"/>
    </source>
</evidence>
<dbReference type="EMBL" id="JH597770">
    <property type="protein sequence ID" value="EHP68573.1"/>
    <property type="molecule type" value="Genomic_DNA"/>
</dbReference>
<dbReference type="Gene3D" id="3.40.50.1820">
    <property type="entry name" value="alpha/beta hydrolase"/>
    <property type="match status" value="1"/>
</dbReference>
<dbReference type="InterPro" id="IPR050266">
    <property type="entry name" value="AB_hydrolase_sf"/>
</dbReference>
<reference evidence="2 3" key="1">
    <citation type="submission" date="2012-01" db="EMBL/GenBank/DDBJ databases">
        <title>Improved High-Quality Draft sequence of Metallosphaera yellowstonensis MK1.</title>
        <authorList>
            <consortium name="US DOE Joint Genome Institute"/>
            <person name="Lucas S."/>
            <person name="Han J."/>
            <person name="Cheng J.-F."/>
            <person name="Goodwin L."/>
            <person name="Pitluck S."/>
            <person name="Peters L."/>
            <person name="Teshima H."/>
            <person name="Detter J.C."/>
            <person name="Han C."/>
            <person name="Tapia R."/>
            <person name="Land M."/>
            <person name="Hauser L."/>
            <person name="Kyrpides N."/>
            <person name="Kozubal M."/>
            <person name="Macur R.E."/>
            <person name="Jay Z."/>
            <person name="Inskeep W."/>
            <person name="Woyke T."/>
        </authorList>
    </citation>
    <scope>NUCLEOTIDE SEQUENCE [LARGE SCALE GENOMIC DNA]</scope>
    <source>
        <strain evidence="2 3">MK1</strain>
    </source>
</reference>
<protein>
    <submittedName>
        <fullName evidence="2">Putative hydrolase or acyltransferase of alpha/beta superfamily</fullName>
    </submittedName>
</protein>
<dbReference type="Pfam" id="PF00561">
    <property type="entry name" value="Abhydrolase_1"/>
    <property type="match status" value="1"/>
</dbReference>
<evidence type="ECO:0000313" key="3">
    <source>
        <dbReference type="Proteomes" id="UP000003980"/>
    </source>
</evidence>
<dbReference type="RefSeq" id="WP_009075139.1">
    <property type="nucleotide sequence ID" value="NZ_JH597770.1"/>
</dbReference>
<keyword evidence="3" id="KW-1185">Reference proteome</keyword>